<dbReference type="EMBL" id="SJXE01000005">
    <property type="protein sequence ID" value="TCI02945.1"/>
    <property type="molecule type" value="Genomic_DNA"/>
</dbReference>
<feature type="domain" description="Tse2 ADP-ribosyltransferase toxin" evidence="1">
    <location>
        <begin position="14"/>
        <end position="122"/>
    </location>
</feature>
<reference evidence="2 3" key="1">
    <citation type="submission" date="2019-02" db="EMBL/GenBank/DDBJ databases">
        <title>Corallincola luteus sp. nov., a marine bacterium isolated from surface sediment of Bohai Sea in China.</title>
        <authorList>
            <person name="Ren Q."/>
        </authorList>
    </citation>
    <scope>NUCLEOTIDE SEQUENCE [LARGE SCALE GENOMIC DNA]</scope>
    <source>
        <strain evidence="2 3">DASS28</strain>
    </source>
</reference>
<evidence type="ECO:0000313" key="3">
    <source>
        <dbReference type="Proteomes" id="UP000292554"/>
    </source>
</evidence>
<dbReference type="InterPro" id="IPR041018">
    <property type="entry name" value="ADPRTs_Tse2"/>
</dbReference>
<keyword evidence="3" id="KW-1185">Reference proteome</keyword>
<proteinExistence type="predicted"/>
<organism evidence="2 3">
    <name type="scientific">Corallincola luteus</name>
    <dbReference type="NCBI Taxonomy" id="1775177"/>
    <lineage>
        <taxon>Bacteria</taxon>
        <taxon>Pseudomonadati</taxon>
        <taxon>Pseudomonadota</taxon>
        <taxon>Gammaproteobacteria</taxon>
        <taxon>Alteromonadales</taxon>
        <taxon>Psychromonadaceae</taxon>
        <taxon>Corallincola</taxon>
    </lineage>
</organism>
<dbReference type="Pfam" id="PF18648">
    <property type="entry name" value="ADPRTs_Tse2"/>
    <property type="match status" value="1"/>
</dbReference>
<comment type="caution">
    <text evidence="2">The sequence shown here is derived from an EMBL/GenBank/DDBJ whole genome shotgun (WGS) entry which is preliminary data.</text>
</comment>
<protein>
    <recommendedName>
        <fullName evidence="1">Tse2 ADP-ribosyltransferase toxin domain-containing protein</fullName>
    </recommendedName>
</protein>
<name>A0ABY2ALD0_9GAMM</name>
<dbReference type="Proteomes" id="UP000292554">
    <property type="component" value="Unassembled WGS sequence"/>
</dbReference>
<evidence type="ECO:0000313" key="2">
    <source>
        <dbReference type="EMBL" id="TCI02945.1"/>
    </source>
</evidence>
<dbReference type="RefSeq" id="WP_131415785.1">
    <property type="nucleotide sequence ID" value="NZ_SJXE01000005.1"/>
</dbReference>
<accession>A0ABY2ALD0</accession>
<sequence length="140" mass="16070">MHTPIQFYVTLPFDLFRLGRKSKAKFDYIRTTPPRDFEQTWDVKVYQKNGVDVVDAKSGGLSLFNYRNPRFGSLWWKLPKHSKMPSGLHVSLDDGGRDGKHHFTIRPLTDMPLSLYLSKLQQLETLARPCFLGATDSQVG</sequence>
<gene>
    <name evidence="2" type="ORF">EZV61_11690</name>
</gene>
<evidence type="ECO:0000259" key="1">
    <source>
        <dbReference type="Pfam" id="PF18648"/>
    </source>
</evidence>